<evidence type="ECO:0000256" key="3">
    <source>
        <dbReference type="ARBA" id="ARBA00023163"/>
    </source>
</evidence>
<keyword evidence="1 5" id="KW-0805">Transcription regulation</keyword>
<feature type="domain" description="Alpha box" evidence="6">
    <location>
        <begin position="69"/>
        <end position="124"/>
    </location>
</feature>
<evidence type="ECO:0000313" key="7">
    <source>
        <dbReference type="EMBL" id="KAF4966025.1"/>
    </source>
</evidence>
<reference evidence="7" key="2">
    <citation type="submission" date="2020-05" db="EMBL/GenBank/DDBJ databases">
        <authorList>
            <person name="Kim H.-S."/>
            <person name="Proctor R.H."/>
            <person name="Brown D.W."/>
        </authorList>
    </citation>
    <scope>NUCLEOTIDE SEQUENCE</scope>
    <source>
        <strain evidence="7">NRRL 20472</strain>
    </source>
</reference>
<dbReference type="GO" id="GO:0005634">
    <property type="term" value="C:nucleus"/>
    <property type="evidence" value="ECO:0007669"/>
    <property type="project" value="UniProtKB-SubCell"/>
</dbReference>
<dbReference type="EMBL" id="JABEXW010000309">
    <property type="protein sequence ID" value="KAF4966025.1"/>
    <property type="molecule type" value="Genomic_DNA"/>
</dbReference>
<comment type="similarity">
    <text evidence="5">Belongs to the MATALPHA1 family.</text>
</comment>
<gene>
    <name evidence="7" type="ORF">FSARC_6225</name>
</gene>
<keyword evidence="8" id="KW-1185">Reference proteome</keyword>
<evidence type="ECO:0000256" key="5">
    <source>
        <dbReference type="RuleBase" id="RU003516"/>
    </source>
</evidence>
<evidence type="ECO:0000259" key="6">
    <source>
        <dbReference type="PROSITE" id="PS51325"/>
    </source>
</evidence>
<dbReference type="Proteomes" id="UP000622797">
    <property type="component" value="Unassembled WGS sequence"/>
</dbReference>
<evidence type="ECO:0000256" key="4">
    <source>
        <dbReference type="ARBA" id="ARBA00023242"/>
    </source>
</evidence>
<organism evidence="7 8">
    <name type="scientific">Fusarium sarcochroum</name>
    <dbReference type="NCBI Taxonomy" id="1208366"/>
    <lineage>
        <taxon>Eukaryota</taxon>
        <taxon>Fungi</taxon>
        <taxon>Dikarya</taxon>
        <taxon>Ascomycota</taxon>
        <taxon>Pezizomycotina</taxon>
        <taxon>Sordariomycetes</taxon>
        <taxon>Hypocreomycetidae</taxon>
        <taxon>Hypocreales</taxon>
        <taxon>Nectriaceae</taxon>
        <taxon>Fusarium</taxon>
        <taxon>Fusarium lateritium species complex</taxon>
    </lineage>
</organism>
<keyword evidence="2 5" id="KW-0238">DNA-binding</keyword>
<comment type="subcellular location">
    <subcellularLocation>
        <location evidence="5">Nucleus</location>
    </subcellularLocation>
</comment>
<protein>
    <recommendedName>
        <fullName evidence="6">Alpha box domain-containing protein</fullName>
    </recommendedName>
</protein>
<evidence type="ECO:0000256" key="2">
    <source>
        <dbReference type="ARBA" id="ARBA00023125"/>
    </source>
</evidence>
<comment type="caution">
    <text evidence="7">The sequence shown here is derived from an EMBL/GenBank/DDBJ whole genome shotgun (WGS) entry which is preliminary data.</text>
</comment>
<dbReference type="OrthoDB" id="5398665at2759"/>
<dbReference type="Pfam" id="PF04769">
    <property type="entry name" value="MATalpha_HMGbox"/>
    <property type="match status" value="1"/>
</dbReference>
<dbReference type="InterPro" id="IPR006856">
    <property type="entry name" value="MATalpha_HMGbox"/>
</dbReference>
<sequence length="380" mass="41843">MSSSGAQHFTKDDVLRAVAAASDEELQYALSAPGVFEEMVRQFGLQDAAAAAGDGPPPPQDIKNEVSVRAKRPLNAFMAFRTYYLKLFPDVQQKTASGFLTQLWSKDPHRNKWALIAKVYSFVRDQLGKGRVNLSAVLGVVCPMMKIIEPFEYLGALGWETDHDDEGNLVLNQDEAIVYGNMARLQNSNHPATEIDLLSTVLSAGYFSDVGVDLMSRMWANNKGIMTTTGVAAGDAVDDNAPLYEPVPTTAEKTSFVNAVRDDPYQASRDLLGPGNDDAFFQSRFIHSWEVNNLTGFQDVQISIADRPSDPNSVYDFEKSARIGHHAAQFDLDGSIDQTGIIDISSAWSLDEALKAQLRRERDALAHPHQHSEGESYNNV</sequence>
<dbReference type="AlphaFoldDB" id="A0A8H4TY19"/>
<dbReference type="GO" id="GO:0008301">
    <property type="term" value="F:DNA binding, bending"/>
    <property type="evidence" value="ECO:0007669"/>
    <property type="project" value="InterPro"/>
</dbReference>
<keyword evidence="3 5" id="KW-0804">Transcription</keyword>
<dbReference type="GO" id="GO:0045895">
    <property type="term" value="P:positive regulation of mating-type specific transcription, DNA-templated"/>
    <property type="evidence" value="ECO:0007669"/>
    <property type="project" value="InterPro"/>
</dbReference>
<evidence type="ECO:0000313" key="8">
    <source>
        <dbReference type="Proteomes" id="UP000622797"/>
    </source>
</evidence>
<reference evidence="7" key="1">
    <citation type="journal article" date="2020" name="BMC Genomics">
        <title>Correction to: Identification and distribution of gene clusters required for synthesis of sphingolipid metabolism inhibitors in diverse species of the filamentous fungus Fusarium.</title>
        <authorList>
            <person name="Kim H.S."/>
            <person name="Lohmar J.M."/>
            <person name="Busman M."/>
            <person name="Brown D.W."/>
            <person name="Naumann T.A."/>
            <person name="Divon H.H."/>
            <person name="Lysoe E."/>
            <person name="Uhlig S."/>
            <person name="Proctor R.H."/>
        </authorList>
    </citation>
    <scope>NUCLEOTIDE SEQUENCE</scope>
    <source>
        <strain evidence="7">NRRL 20472</strain>
    </source>
</reference>
<proteinExistence type="inferred from homology"/>
<dbReference type="PROSITE" id="PS51325">
    <property type="entry name" value="ALPHA_BOX"/>
    <property type="match status" value="1"/>
</dbReference>
<name>A0A8H4TY19_9HYPO</name>
<accession>A0A8H4TY19</accession>
<keyword evidence="4 5" id="KW-0539">Nucleus</keyword>
<evidence type="ECO:0000256" key="1">
    <source>
        <dbReference type="ARBA" id="ARBA00023015"/>
    </source>
</evidence>